<reference evidence="2 3" key="1">
    <citation type="submission" date="2019-06" db="EMBL/GenBank/DDBJ databases">
        <title>Genomic Encyclopedia of Archaeal and Bacterial Type Strains, Phase II (KMG-II): from individual species to whole genera.</title>
        <authorList>
            <person name="Goeker M."/>
        </authorList>
    </citation>
    <scope>NUCLEOTIDE SEQUENCE [LARGE SCALE GENOMIC DNA]</scope>
    <source>
        <strain evidence="2 3">DSM 7270</strain>
    </source>
</reference>
<keyword evidence="1" id="KW-0812">Transmembrane</keyword>
<proteinExistence type="predicted"/>
<feature type="transmembrane region" description="Helical" evidence="1">
    <location>
        <begin position="6"/>
        <end position="31"/>
    </location>
</feature>
<gene>
    <name evidence="2" type="ORF">BDD18_4203</name>
</gene>
<comment type="caution">
    <text evidence="2">The sequence shown here is derived from an EMBL/GenBank/DDBJ whole genome shotgun (WGS) entry which is preliminary data.</text>
</comment>
<dbReference type="Proteomes" id="UP000316993">
    <property type="component" value="Unassembled WGS sequence"/>
</dbReference>
<accession>A0A543KTD0</accession>
<dbReference type="AlphaFoldDB" id="A0A543KTD0"/>
<protein>
    <submittedName>
        <fullName evidence="2">Uncharacterized protein</fullName>
    </submittedName>
</protein>
<keyword evidence="1" id="KW-0472">Membrane</keyword>
<evidence type="ECO:0000313" key="2">
    <source>
        <dbReference type="EMBL" id="TQM98328.1"/>
    </source>
</evidence>
<name>A0A543KTD0_9BURK</name>
<dbReference type="EMBL" id="VFPV01000005">
    <property type="protein sequence ID" value="TQM98328.1"/>
    <property type="molecule type" value="Genomic_DNA"/>
</dbReference>
<evidence type="ECO:0000256" key="1">
    <source>
        <dbReference type="SAM" id="Phobius"/>
    </source>
</evidence>
<sequence>MFRPTIALQAYGVHVALIIAMIAPAVLLAMAQVDVCSAKLQAMFADAI</sequence>
<organism evidence="2 3">
    <name type="scientific">Acidovorax temperans</name>
    <dbReference type="NCBI Taxonomy" id="80878"/>
    <lineage>
        <taxon>Bacteria</taxon>
        <taxon>Pseudomonadati</taxon>
        <taxon>Pseudomonadota</taxon>
        <taxon>Betaproteobacteria</taxon>
        <taxon>Burkholderiales</taxon>
        <taxon>Comamonadaceae</taxon>
        <taxon>Acidovorax</taxon>
    </lineage>
</organism>
<keyword evidence="1" id="KW-1133">Transmembrane helix</keyword>
<evidence type="ECO:0000313" key="3">
    <source>
        <dbReference type="Proteomes" id="UP000316993"/>
    </source>
</evidence>